<evidence type="ECO:0000313" key="3">
    <source>
        <dbReference type="Proteomes" id="UP000019114"/>
    </source>
</evidence>
<organism evidence="2 3">
    <name type="scientific">Plasmodium falciparum NF135/5.C10</name>
    <dbReference type="NCBI Taxonomy" id="1036726"/>
    <lineage>
        <taxon>Eukaryota</taxon>
        <taxon>Sar</taxon>
        <taxon>Alveolata</taxon>
        <taxon>Apicomplexa</taxon>
        <taxon>Aconoidasida</taxon>
        <taxon>Haemosporida</taxon>
        <taxon>Plasmodiidae</taxon>
        <taxon>Plasmodium</taxon>
        <taxon>Plasmodium (Laverania)</taxon>
    </lineage>
</organism>
<dbReference type="EMBL" id="KI926019">
    <property type="protein sequence ID" value="ETW45170.1"/>
    <property type="molecule type" value="Genomic_DNA"/>
</dbReference>
<dbReference type="GO" id="GO:0000245">
    <property type="term" value="P:spliceosomal complex assembly"/>
    <property type="evidence" value="ECO:0007669"/>
    <property type="project" value="InterPro"/>
</dbReference>
<protein>
    <submittedName>
        <fullName evidence="2">Uncharacterized protein</fullName>
    </submittedName>
</protein>
<reference evidence="2 3" key="1">
    <citation type="submission" date="2013-02" db="EMBL/GenBank/DDBJ databases">
        <title>The Genome Annotation of Plasmodium falciparum NF135/5.C10.</title>
        <authorList>
            <consortium name="The Broad Institute Genome Sequencing Platform"/>
            <consortium name="The Broad Institute Genome Sequencing Center for Infectious Disease"/>
            <person name="Neafsey D."/>
            <person name="Hoffman S."/>
            <person name="Volkman S."/>
            <person name="Rosenthal P."/>
            <person name="Walker B."/>
            <person name="Young S.K."/>
            <person name="Zeng Q."/>
            <person name="Gargeya S."/>
            <person name="Fitzgerald M."/>
            <person name="Haas B."/>
            <person name="Abouelleil A."/>
            <person name="Allen A.W."/>
            <person name="Alvarado L."/>
            <person name="Arachchi H.M."/>
            <person name="Berlin A.M."/>
            <person name="Chapman S.B."/>
            <person name="Gainer-Dewar J."/>
            <person name="Goldberg J."/>
            <person name="Griggs A."/>
            <person name="Gujja S."/>
            <person name="Hansen M."/>
            <person name="Howarth C."/>
            <person name="Imamovic A."/>
            <person name="Ireland A."/>
            <person name="Larimer J."/>
            <person name="McCowan C."/>
            <person name="Murphy C."/>
            <person name="Pearson M."/>
            <person name="Poon T.W."/>
            <person name="Priest M."/>
            <person name="Roberts A."/>
            <person name="Saif S."/>
            <person name="Shea T."/>
            <person name="Sisk P."/>
            <person name="Sykes S."/>
            <person name="Wortman J."/>
            <person name="Nusbaum C."/>
            <person name="Birren B."/>
        </authorList>
    </citation>
    <scope>NUCLEOTIDE SEQUENCE [LARGE SCALE GENOMIC DNA]</scope>
    <source>
        <strain evidence="2 3">NF135/5.C10</strain>
    </source>
</reference>
<sequence>MVNIRKNGASRKSKSDASNKNMSYDEKDKLINIGRSEIRYVKEIDPDMSDQENQNDDDENNNNNKGRLSFNNEYSKKKEKENININKFRNEIIECDLINNKDHMNDIDLGLTKDKSIKKRENAFQKKKYDYTLSPQRADPFADKSPSPGERTYTDIMLENKKKSKMKEASRKLSHYNKQGDSTNDTKEKMENENSHGGNSHDDDNNNYNNYNNTDDANSNDSDADILRGMKNEKNEKKKITNNLKSKWDVVKHEKNNLNMSNMPTHATEKWTEHSSFVVNNNKKKKNSRWDKISKEQEDVKRVKLNKENNDNMSTPYISNNMNHIYRII</sequence>
<name>W4IPW9_PLAFA</name>
<feature type="region of interest" description="Disordered" evidence="1">
    <location>
        <begin position="1"/>
        <end position="75"/>
    </location>
</feature>
<feature type="compositionally biased region" description="Acidic residues" evidence="1">
    <location>
        <begin position="46"/>
        <end position="60"/>
    </location>
</feature>
<feature type="region of interest" description="Disordered" evidence="1">
    <location>
        <begin position="128"/>
        <end position="225"/>
    </location>
</feature>
<dbReference type="Proteomes" id="UP000019114">
    <property type="component" value="Unassembled WGS sequence"/>
</dbReference>
<dbReference type="AlphaFoldDB" id="W4IPW9"/>
<proteinExistence type="predicted"/>
<feature type="compositionally biased region" description="Low complexity" evidence="1">
    <location>
        <begin position="206"/>
        <end position="221"/>
    </location>
</feature>
<feature type="compositionally biased region" description="Basic and acidic residues" evidence="1">
    <location>
        <begin position="158"/>
        <end position="171"/>
    </location>
</feature>
<evidence type="ECO:0000256" key="1">
    <source>
        <dbReference type="SAM" id="MobiDB-lite"/>
    </source>
</evidence>
<accession>W4IPW9</accession>
<gene>
    <name evidence="2" type="ORF">PFNF135_00498</name>
</gene>
<evidence type="ECO:0000313" key="2">
    <source>
        <dbReference type="EMBL" id="ETW45170.1"/>
    </source>
</evidence>
<dbReference type="PANTHER" id="PTHR12097">
    <property type="entry name" value="SPLICING FACTOR 3B, SUBUNIT 1-RELATED"/>
    <property type="match status" value="1"/>
</dbReference>
<feature type="compositionally biased region" description="Basic and acidic residues" evidence="1">
    <location>
        <begin position="13"/>
        <end position="45"/>
    </location>
</feature>
<reference evidence="2 3" key="2">
    <citation type="submission" date="2013-02" db="EMBL/GenBank/DDBJ databases">
        <title>The Genome Sequence of Plasmodium falciparum NF135/5.C10.</title>
        <authorList>
            <consortium name="The Broad Institute Genome Sequencing Platform"/>
            <consortium name="The Broad Institute Genome Sequencing Center for Infectious Disease"/>
            <person name="Neafsey D."/>
            <person name="Cheeseman I."/>
            <person name="Volkman S."/>
            <person name="Adams J."/>
            <person name="Walker B."/>
            <person name="Young S.K."/>
            <person name="Zeng Q."/>
            <person name="Gargeya S."/>
            <person name="Fitzgerald M."/>
            <person name="Haas B."/>
            <person name="Abouelleil A."/>
            <person name="Alvarado L."/>
            <person name="Arachchi H.M."/>
            <person name="Berlin A.M."/>
            <person name="Chapman S.B."/>
            <person name="Dewar J."/>
            <person name="Goldberg J."/>
            <person name="Griggs A."/>
            <person name="Gujja S."/>
            <person name="Hansen M."/>
            <person name="Howarth C."/>
            <person name="Imamovic A."/>
            <person name="Larimer J."/>
            <person name="McCowan C."/>
            <person name="Murphy C."/>
            <person name="Neiman D."/>
            <person name="Pearson M."/>
            <person name="Priest M."/>
            <person name="Roberts A."/>
            <person name="Saif S."/>
            <person name="Shea T."/>
            <person name="Sisk P."/>
            <person name="Sykes S."/>
            <person name="Wortman J."/>
            <person name="Nusbaum C."/>
            <person name="Birren B."/>
        </authorList>
    </citation>
    <scope>NUCLEOTIDE SEQUENCE [LARGE SCALE GENOMIC DNA]</scope>
    <source>
        <strain evidence="2 3">NF135/5.C10</strain>
    </source>
</reference>
<dbReference type="GO" id="GO:0003729">
    <property type="term" value="F:mRNA binding"/>
    <property type="evidence" value="ECO:0007669"/>
    <property type="project" value="InterPro"/>
</dbReference>
<feature type="compositionally biased region" description="Basic and acidic residues" evidence="1">
    <location>
        <begin position="184"/>
        <end position="204"/>
    </location>
</feature>
<dbReference type="InterPro" id="IPR038737">
    <property type="entry name" value="SF3b_su1-like"/>
</dbReference>